<proteinExistence type="predicted"/>
<dbReference type="AlphaFoldDB" id="A0A4S8KS96"/>
<organism evidence="1 2">
    <name type="scientific">Dendrothele bispora (strain CBS 962.96)</name>
    <dbReference type="NCBI Taxonomy" id="1314807"/>
    <lineage>
        <taxon>Eukaryota</taxon>
        <taxon>Fungi</taxon>
        <taxon>Dikarya</taxon>
        <taxon>Basidiomycota</taxon>
        <taxon>Agaricomycotina</taxon>
        <taxon>Agaricomycetes</taxon>
        <taxon>Agaricomycetidae</taxon>
        <taxon>Agaricales</taxon>
        <taxon>Agaricales incertae sedis</taxon>
        <taxon>Dendrothele</taxon>
    </lineage>
</organism>
<keyword evidence="2" id="KW-1185">Reference proteome</keyword>
<evidence type="ECO:0000313" key="1">
    <source>
        <dbReference type="EMBL" id="THU78684.1"/>
    </source>
</evidence>
<name>A0A4S8KS96_DENBC</name>
<dbReference type="OrthoDB" id="5282002at2759"/>
<dbReference type="Proteomes" id="UP000297245">
    <property type="component" value="Unassembled WGS sequence"/>
</dbReference>
<sequence>MTDPVKHLDSALSQLTKDEDKISTLLSFLKSKDDRGTIDLNSSGKNSNPVFETKKSMRVSKVMGLVQKHGLNEKFKSVLISQTNMPEPQAMSPLDHLECGDWNVNTGRRCMKVTGKGWNKGMIFGMGRSLWGNMPALDVLNLKDNEGISQAANDQA</sequence>
<reference evidence="1 2" key="1">
    <citation type="journal article" date="2019" name="Nat. Ecol. Evol.">
        <title>Megaphylogeny resolves global patterns of mushroom evolution.</title>
        <authorList>
            <person name="Varga T."/>
            <person name="Krizsan K."/>
            <person name="Foldi C."/>
            <person name="Dima B."/>
            <person name="Sanchez-Garcia M."/>
            <person name="Sanchez-Ramirez S."/>
            <person name="Szollosi G.J."/>
            <person name="Szarkandi J.G."/>
            <person name="Papp V."/>
            <person name="Albert L."/>
            <person name="Andreopoulos W."/>
            <person name="Angelini C."/>
            <person name="Antonin V."/>
            <person name="Barry K.W."/>
            <person name="Bougher N.L."/>
            <person name="Buchanan P."/>
            <person name="Buyck B."/>
            <person name="Bense V."/>
            <person name="Catcheside P."/>
            <person name="Chovatia M."/>
            <person name="Cooper J."/>
            <person name="Damon W."/>
            <person name="Desjardin D."/>
            <person name="Finy P."/>
            <person name="Geml J."/>
            <person name="Haridas S."/>
            <person name="Hughes K."/>
            <person name="Justo A."/>
            <person name="Karasinski D."/>
            <person name="Kautmanova I."/>
            <person name="Kiss B."/>
            <person name="Kocsube S."/>
            <person name="Kotiranta H."/>
            <person name="LaButti K.M."/>
            <person name="Lechner B.E."/>
            <person name="Liimatainen K."/>
            <person name="Lipzen A."/>
            <person name="Lukacs Z."/>
            <person name="Mihaltcheva S."/>
            <person name="Morgado L.N."/>
            <person name="Niskanen T."/>
            <person name="Noordeloos M.E."/>
            <person name="Ohm R.A."/>
            <person name="Ortiz-Santana B."/>
            <person name="Ovrebo C."/>
            <person name="Racz N."/>
            <person name="Riley R."/>
            <person name="Savchenko A."/>
            <person name="Shiryaev A."/>
            <person name="Soop K."/>
            <person name="Spirin V."/>
            <person name="Szebenyi C."/>
            <person name="Tomsovsky M."/>
            <person name="Tulloss R.E."/>
            <person name="Uehling J."/>
            <person name="Grigoriev I.V."/>
            <person name="Vagvolgyi C."/>
            <person name="Papp T."/>
            <person name="Martin F.M."/>
            <person name="Miettinen O."/>
            <person name="Hibbett D.S."/>
            <person name="Nagy L.G."/>
        </authorList>
    </citation>
    <scope>NUCLEOTIDE SEQUENCE [LARGE SCALE GENOMIC DNA]</scope>
    <source>
        <strain evidence="1 2">CBS 962.96</strain>
    </source>
</reference>
<protein>
    <submittedName>
        <fullName evidence="1">Uncharacterized protein</fullName>
    </submittedName>
</protein>
<accession>A0A4S8KS96</accession>
<gene>
    <name evidence="1" type="ORF">K435DRAFT_811347</name>
</gene>
<dbReference type="EMBL" id="ML180152">
    <property type="protein sequence ID" value="THU78684.1"/>
    <property type="molecule type" value="Genomic_DNA"/>
</dbReference>
<evidence type="ECO:0000313" key="2">
    <source>
        <dbReference type="Proteomes" id="UP000297245"/>
    </source>
</evidence>